<feature type="transmembrane region" description="Helical" evidence="1">
    <location>
        <begin position="159"/>
        <end position="182"/>
    </location>
</feature>
<keyword evidence="1" id="KW-1133">Transmembrane helix</keyword>
<name>A0A6A6AY46_9PEZI</name>
<proteinExistence type="predicted"/>
<dbReference type="Proteomes" id="UP000799438">
    <property type="component" value="Unassembled WGS sequence"/>
</dbReference>
<feature type="transmembrane region" description="Helical" evidence="1">
    <location>
        <begin position="526"/>
        <end position="547"/>
    </location>
</feature>
<protein>
    <submittedName>
        <fullName evidence="2">Uncharacterized protein</fullName>
    </submittedName>
</protein>
<feature type="transmembrane region" description="Helical" evidence="1">
    <location>
        <begin position="1110"/>
        <end position="1129"/>
    </location>
</feature>
<keyword evidence="3" id="KW-1185">Reference proteome</keyword>
<feature type="transmembrane region" description="Helical" evidence="1">
    <location>
        <begin position="654"/>
        <end position="673"/>
    </location>
</feature>
<feature type="transmembrane region" description="Helical" evidence="1">
    <location>
        <begin position="95"/>
        <end position="111"/>
    </location>
</feature>
<evidence type="ECO:0000313" key="2">
    <source>
        <dbReference type="EMBL" id="KAF2136700.1"/>
    </source>
</evidence>
<dbReference type="AlphaFoldDB" id="A0A6A6AY46"/>
<feature type="transmembrane region" description="Helical" evidence="1">
    <location>
        <begin position="756"/>
        <end position="779"/>
    </location>
</feature>
<accession>A0A6A6AY46</accession>
<evidence type="ECO:0000313" key="3">
    <source>
        <dbReference type="Proteomes" id="UP000799438"/>
    </source>
</evidence>
<dbReference type="PANTHER" id="PTHR37544:SF1">
    <property type="entry name" value="PHOSPHORIBOSYLAMINOIMIDAZOLE-SUCCINOCARBOXAMIDE SYNTHASE"/>
    <property type="match status" value="1"/>
</dbReference>
<organism evidence="2 3">
    <name type="scientific">Aplosporella prunicola CBS 121167</name>
    <dbReference type="NCBI Taxonomy" id="1176127"/>
    <lineage>
        <taxon>Eukaryota</taxon>
        <taxon>Fungi</taxon>
        <taxon>Dikarya</taxon>
        <taxon>Ascomycota</taxon>
        <taxon>Pezizomycotina</taxon>
        <taxon>Dothideomycetes</taxon>
        <taxon>Dothideomycetes incertae sedis</taxon>
        <taxon>Botryosphaeriales</taxon>
        <taxon>Aplosporellaceae</taxon>
        <taxon>Aplosporella</taxon>
    </lineage>
</organism>
<keyword evidence="1" id="KW-0812">Transmembrane</keyword>
<dbReference type="EMBL" id="ML995514">
    <property type="protein sequence ID" value="KAF2136700.1"/>
    <property type="molecule type" value="Genomic_DNA"/>
</dbReference>
<keyword evidence="1" id="KW-0472">Membrane</keyword>
<sequence>MGIDLKSPSGEAAPAVNTNLDADNVDKYDKETDSIIEYESQPKWWNSSFLQKRSFAAFIACHILLLAAVIALRLVDRFNDGIETAEHGGHFSWTYGPTAILTVVAALWGQVEHRTKQLLPWAILRQNPTAASDTLLQDYITQSQPEVLVHSWKRAHWTVFIATACSLLIKLITVASTGLLVLQAEQDRPRNCSLTAVDGFGSSFNTSYLGGIPVSNMIALAHRNISFPPGTSADIAFPTLTVEEAFQSAENFSTHATVDAFHPFLECETGNFSIVNASCIGNSGCVGTNTYFKVDSPSCELFNEMEHVQTLADFSGPSWSSLSSQLNGRAAEGAIFTANCTSSSAQPERRLIAAVGLMDVSVSEGRNVTVSLLNSTLLVCKPRYIIGKTAVEVDSEGTLISGGLLPKTQSSDPRLRPWSDWEMSRFFEQPTYLSTLDVLETMDDLSNFYNSAYPISWNEPLKAVQAWTTPNNITKVLDPQNLQDLVSRTFSMVVVQTAKQYLMDTSNQTISGICRATEQRVRVHNLSFYIMAVTLGILLLLTALLWYMTPRDVVSRDPRSIGGLATIFARSASLSNHLAEIGATQLERIRYKLLGYQCWTSIGDASKNFAFSIEMRSDPELVRTEIPGSKLDPEKLHSTQWWHPLSLSPVFKSVVIAILIVLIIALEITYRLAKKSDGLATVSTEGYVHYAWSYVPAAVMVSMQTCVGMVSFSSLVISPYYALRRKVSVGRETILRDYLSHTAIQSLWHSFLNRDFAVATIALCMLLTPILTIAVSGLFTAAQVNEMWNVDITVVSNFKQSGFSFNDSATGLASWGGDVSFLLGLLFTQQVSYPAGTFREFAFPELRLDSVTGTDVYHGDLPAERQFWNGSSVVAVLPAIRANLNCTVVKEHNANASDYLFKQTFPSLPGCPEIGSFPTGYMGSSQRFGYFSLDTNKSSIRPKGCPDAGGVLGLNETHWTAFVCDSSFVELDVATTMRQRDYKVTNAEPIENSTRPFSNASLSGSGMSIPGNFLPNTFGGDDGSSAFDSSFQAIMAQTGYDPGTFPVEAYLDDNAARLFAELESFWRIVMAQAANRALRVSAPPSTPAINGTLINPNMWRLQQNTVSTRVLQGFLGAITLCVAVSFYLMDTREVLPMNPCSIAAVASLVAGAEMLNPDVTPKGAEWLSDHEMEKRGVWSGHKFGLGWWGEKESVDRRYGIDMGRAEHD</sequence>
<reference evidence="2" key="1">
    <citation type="journal article" date="2020" name="Stud. Mycol.">
        <title>101 Dothideomycetes genomes: a test case for predicting lifestyles and emergence of pathogens.</title>
        <authorList>
            <person name="Haridas S."/>
            <person name="Albert R."/>
            <person name="Binder M."/>
            <person name="Bloem J."/>
            <person name="Labutti K."/>
            <person name="Salamov A."/>
            <person name="Andreopoulos B."/>
            <person name="Baker S."/>
            <person name="Barry K."/>
            <person name="Bills G."/>
            <person name="Bluhm B."/>
            <person name="Cannon C."/>
            <person name="Castanera R."/>
            <person name="Culley D."/>
            <person name="Daum C."/>
            <person name="Ezra D."/>
            <person name="Gonzalez J."/>
            <person name="Henrissat B."/>
            <person name="Kuo A."/>
            <person name="Liang C."/>
            <person name="Lipzen A."/>
            <person name="Lutzoni F."/>
            <person name="Magnuson J."/>
            <person name="Mondo S."/>
            <person name="Nolan M."/>
            <person name="Ohm R."/>
            <person name="Pangilinan J."/>
            <person name="Park H.-J."/>
            <person name="Ramirez L."/>
            <person name="Alfaro M."/>
            <person name="Sun H."/>
            <person name="Tritt A."/>
            <person name="Yoshinaga Y."/>
            <person name="Zwiers L.-H."/>
            <person name="Turgeon B."/>
            <person name="Goodwin S."/>
            <person name="Spatafora J."/>
            <person name="Crous P."/>
            <person name="Grigoriev I."/>
        </authorList>
    </citation>
    <scope>NUCLEOTIDE SEQUENCE</scope>
    <source>
        <strain evidence="2">CBS 121167</strain>
    </source>
</reference>
<evidence type="ECO:0000256" key="1">
    <source>
        <dbReference type="SAM" id="Phobius"/>
    </source>
</evidence>
<dbReference type="PANTHER" id="PTHR37544">
    <property type="entry name" value="SPRAY-RELATED"/>
    <property type="match status" value="1"/>
</dbReference>
<feature type="transmembrane region" description="Helical" evidence="1">
    <location>
        <begin position="693"/>
        <end position="717"/>
    </location>
</feature>
<dbReference type="RefSeq" id="XP_033392418.1">
    <property type="nucleotide sequence ID" value="XM_033546493.1"/>
</dbReference>
<dbReference type="OrthoDB" id="3912677at2759"/>
<dbReference type="InterPro" id="IPR021840">
    <property type="entry name" value="DUF3433"/>
</dbReference>
<feature type="transmembrane region" description="Helical" evidence="1">
    <location>
        <begin position="55"/>
        <end position="75"/>
    </location>
</feature>
<dbReference type="Pfam" id="PF11915">
    <property type="entry name" value="DUF3433"/>
    <property type="match status" value="2"/>
</dbReference>
<dbReference type="GeneID" id="54303999"/>
<gene>
    <name evidence="2" type="ORF">K452DRAFT_362381</name>
</gene>